<dbReference type="InterPro" id="IPR050796">
    <property type="entry name" value="SCF_F-box_component"/>
</dbReference>
<dbReference type="Pfam" id="PF07734">
    <property type="entry name" value="FBA_1"/>
    <property type="match status" value="1"/>
</dbReference>
<dbReference type="AlphaFoldDB" id="A0AAV1DJA4"/>
<accession>A0AAV1DJA4</accession>
<protein>
    <submittedName>
        <fullName evidence="2">OLC1v1007274C1</fullName>
    </submittedName>
</protein>
<dbReference type="InterPro" id="IPR017451">
    <property type="entry name" value="F-box-assoc_interact_dom"/>
</dbReference>
<sequence length="222" mass="24806">MVAPDILEFDHFVMEIVGPCNGVVCLTERTGFLYVSIDDRKIRGQAIYLCNPATREYRGLPDSPFDFIPGLSCARQALGFGFDPCAKDYKVASVLYLPDEIDVERGTGLCKIEVYHHSSNSWREVDILSDEISSHGLVKCKDIRVTHPHFLLNGSFHWAAGCRINNYFILCFDMNTEAVHAIPFPPASSSPDSILPRLVVLEDSLALVHVEYAGSEVVYEHI</sequence>
<dbReference type="SUPFAM" id="SSF50965">
    <property type="entry name" value="Galactose oxidase, central domain"/>
    <property type="match status" value="1"/>
</dbReference>
<feature type="domain" description="F-box associated beta-propeller type 1" evidence="1">
    <location>
        <begin position="39"/>
        <end position="211"/>
    </location>
</feature>
<reference evidence="2" key="1">
    <citation type="submission" date="2023-03" db="EMBL/GenBank/DDBJ databases">
        <authorList>
            <person name="Julca I."/>
        </authorList>
    </citation>
    <scope>NUCLEOTIDE SEQUENCE</scope>
</reference>
<organism evidence="2 3">
    <name type="scientific">Oldenlandia corymbosa var. corymbosa</name>
    <dbReference type="NCBI Taxonomy" id="529605"/>
    <lineage>
        <taxon>Eukaryota</taxon>
        <taxon>Viridiplantae</taxon>
        <taxon>Streptophyta</taxon>
        <taxon>Embryophyta</taxon>
        <taxon>Tracheophyta</taxon>
        <taxon>Spermatophyta</taxon>
        <taxon>Magnoliopsida</taxon>
        <taxon>eudicotyledons</taxon>
        <taxon>Gunneridae</taxon>
        <taxon>Pentapetalae</taxon>
        <taxon>asterids</taxon>
        <taxon>lamiids</taxon>
        <taxon>Gentianales</taxon>
        <taxon>Rubiaceae</taxon>
        <taxon>Rubioideae</taxon>
        <taxon>Spermacoceae</taxon>
        <taxon>Hedyotis-Oldenlandia complex</taxon>
        <taxon>Oldenlandia</taxon>
    </lineage>
</organism>
<dbReference type="NCBIfam" id="TIGR01640">
    <property type="entry name" value="F_box_assoc_1"/>
    <property type="match status" value="1"/>
</dbReference>
<evidence type="ECO:0000313" key="2">
    <source>
        <dbReference type="EMBL" id="CAI9107813.1"/>
    </source>
</evidence>
<name>A0AAV1DJA4_OLDCO</name>
<dbReference type="InterPro" id="IPR006527">
    <property type="entry name" value="F-box-assoc_dom_typ1"/>
</dbReference>
<gene>
    <name evidence="2" type="ORF">OLC1_LOCUS16028</name>
</gene>
<evidence type="ECO:0000259" key="1">
    <source>
        <dbReference type="Pfam" id="PF07734"/>
    </source>
</evidence>
<evidence type="ECO:0000313" key="3">
    <source>
        <dbReference type="Proteomes" id="UP001161247"/>
    </source>
</evidence>
<dbReference type="PANTHER" id="PTHR31672:SF13">
    <property type="entry name" value="F-BOX PROTEIN CPR30-LIKE"/>
    <property type="match status" value="1"/>
</dbReference>
<dbReference type="Proteomes" id="UP001161247">
    <property type="component" value="Chromosome 5"/>
</dbReference>
<proteinExistence type="predicted"/>
<dbReference type="InterPro" id="IPR011043">
    <property type="entry name" value="Gal_Oxase/kelch_b-propeller"/>
</dbReference>
<dbReference type="EMBL" id="OX459122">
    <property type="protein sequence ID" value="CAI9107813.1"/>
    <property type="molecule type" value="Genomic_DNA"/>
</dbReference>
<keyword evidence="3" id="KW-1185">Reference proteome</keyword>
<dbReference type="PANTHER" id="PTHR31672">
    <property type="entry name" value="BNACNNG10540D PROTEIN"/>
    <property type="match status" value="1"/>
</dbReference>